<feature type="region of interest" description="Disordered" evidence="1">
    <location>
        <begin position="197"/>
        <end position="218"/>
    </location>
</feature>
<evidence type="ECO:0000259" key="2">
    <source>
        <dbReference type="PROSITE" id="PS50076"/>
    </source>
</evidence>
<dbReference type="GO" id="GO:0005737">
    <property type="term" value="C:cytoplasm"/>
    <property type="evidence" value="ECO:0007669"/>
    <property type="project" value="TreeGrafter"/>
</dbReference>
<dbReference type="PANTHER" id="PTHR43096:SF10">
    <property type="entry name" value="CHAPERONE PROTEIN DNAJ A6, CHLOROPLASTIC"/>
    <property type="match status" value="1"/>
</dbReference>
<dbReference type="KEGG" id="sat:SYN_00725"/>
<accession>Q2LVB4</accession>
<proteinExistence type="predicted"/>
<dbReference type="STRING" id="56780.SYN_00725"/>
<dbReference type="Gene3D" id="1.10.287.110">
    <property type="entry name" value="DnaJ domain"/>
    <property type="match status" value="1"/>
</dbReference>
<evidence type="ECO:0000256" key="1">
    <source>
        <dbReference type="SAM" id="MobiDB-lite"/>
    </source>
</evidence>
<dbReference type="HOGENOM" id="CLU_110270_0_0_7"/>
<dbReference type="RefSeq" id="WP_011418043.1">
    <property type="nucleotide sequence ID" value="NC_007759.1"/>
</dbReference>
<dbReference type="PANTHER" id="PTHR43096">
    <property type="entry name" value="DNAJ HOMOLOG 1, MITOCHONDRIAL-RELATED"/>
    <property type="match status" value="1"/>
</dbReference>
<dbReference type="PROSITE" id="PS50076">
    <property type="entry name" value="DNAJ_2"/>
    <property type="match status" value="1"/>
</dbReference>
<dbReference type="GO" id="GO:0042026">
    <property type="term" value="P:protein refolding"/>
    <property type="evidence" value="ECO:0007669"/>
    <property type="project" value="TreeGrafter"/>
</dbReference>
<gene>
    <name evidence="3" type="ORF">SYN_00725</name>
</gene>
<dbReference type="AlphaFoldDB" id="Q2LVB4"/>
<reference evidence="3 4" key="1">
    <citation type="journal article" date="2007" name="Proc. Natl. Acad. Sci. U.S.A.">
        <title>The genome of Syntrophus aciditrophicus: life at the thermodynamic limit of microbial growth.</title>
        <authorList>
            <person name="McInerney M.J."/>
            <person name="Rohlin L."/>
            <person name="Mouttaki H."/>
            <person name="Kim U."/>
            <person name="Krupp R.S."/>
            <person name="Rios-Hernandez L."/>
            <person name="Sieber J."/>
            <person name="Struchtemeyer C.G."/>
            <person name="Bhattacharyya A."/>
            <person name="Campbell J.W."/>
            <person name="Gunsalus R.P."/>
        </authorList>
    </citation>
    <scope>NUCLEOTIDE SEQUENCE [LARGE SCALE GENOMIC DNA]</scope>
    <source>
        <strain evidence="3 4">SB</strain>
    </source>
</reference>
<dbReference type="Pfam" id="PF00226">
    <property type="entry name" value="DnaJ"/>
    <property type="match status" value="1"/>
</dbReference>
<dbReference type="InParanoid" id="Q2LVB4"/>
<evidence type="ECO:0000313" key="3">
    <source>
        <dbReference type="EMBL" id="ABC78023.1"/>
    </source>
</evidence>
<organism evidence="3 4">
    <name type="scientific">Syntrophus aciditrophicus (strain SB)</name>
    <dbReference type="NCBI Taxonomy" id="56780"/>
    <lineage>
        <taxon>Bacteria</taxon>
        <taxon>Pseudomonadati</taxon>
        <taxon>Thermodesulfobacteriota</taxon>
        <taxon>Syntrophia</taxon>
        <taxon>Syntrophales</taxon>
        <taxon>Syntrophaceae</taxon>
        <taxon>Syntrophus</taxon>
    </lineage>
</organism>
<name>Q2LVB4_SYNAS</name>
<dbReference type="CDD" id="cd06257">
    <property type="entry name" value="DnaJ"/>
    <property type="match status" value="1"/>
</dbReference>
<dbReference type="InterPro" id="IPR001623">
    <property type="entry name" value="DnaJ_domain"/>
</dbReference>
<dbReference type="EMBL" id="CP000252">
    <property type="protein sequence ID" value="ABC78023.1"/>
    <property type="molecule type" value="Genomic_DNA"/>
</dbReference>
<dbReference type="SUPFAM" id="SSF46565">
    <property type="entry name" value="Chaperone J-domain"/>
    <property type="match status" value="1"/>
</dbReference>
<dbReference type="GO" id="GO:0051082">
    <property type="term" value="F:unfolded protein binding"/>
    <property type="evidence" value="ECO:0007669"/>
    <property type="project" value="TreeGrafter"/>
</dbReference>
<dbReference type="SMART" id="SM00271">
    <property type="entry name" value="DnaJ"/>
    <property type="match status" value="1"/>
</dbReference>
<dbReference type="OrthoDB" id="5244113at2"/>
<dbReference type="eggNOG" id="COG0484">
    <property type="taxonomic scope" value="Bacteria"/>
</dbReference>
<protein>
    <submittedName>
        <fullName evidence="3">Chaperone protein</fullName>
    </submittedName>
</protein>
<dbReference type="Proteomes" id="UP000001933">
    <property type="component" value="Chromosome"/>
</dbReference>
<evidence type="ECO:0000313" key="4">
    <source>
        <dbReference type="Proteomes" id="UP000001933"/>
    </source>
</evidence>
<keyword evidence="4" id="KW-1185">Reference proteome</keyword>
<feature type="domain" description="J" evidence="2">
    <location>
        <begin position="23"/>
        <end position="86"/>
    </location>
</feature>
<sequence>MITNAAQQKNWEEGVVNENGFVDFYELLQLSSNADTDTIERVFRHLAKKTHPDNRESADPDRFRLIIEAYRTLSNPELRAGYDVKYQDYWNRKWQLVSEAGDGIAFSDDLETRKSLLSLLYVQRRRNPGDPGLFDYHMARLLDKPYELVQFHLWYLRAKNWVERLDTGHLAISALGVDQVEKERLRLRNDHLLMASDGTERQAERSGSADLLAFPPKT</sequence>
<dbReference type="InterPro" id="IPR036869">
    <property type="entry name" value="J_dom_sf"/>
</dbReference>